<keyword evidence="2" id="KW-1185">Reference proteome</keyword>
<accession>A0A1H8AH55</accession>
<sequence>MNNLYSSQSAKLPAFRKLRGYAFDPSLSLKLDTSAVNDLVYKVPWENVEPGPVGEYLEVLDYDPTTKEYYAPVNLDNAYVLAQDGLDPSESNPQFHQQMVYAVAMITIRHFEKSLGRKILWASRLLNYSEGKGYETYVKRLRIYPHALRDANAYYSPVKKAVLFGYFSAMPADETLQMPNSLVFTCLSHDIVAHEVTHALLDGMHRNYNEPSNADVLAFHEAFADIVALFQHFTFPDVLKHQIAKTRGDLASQNLLGQLAQQFGSSIGSYGSLRDALGHIDETTGKWVPTIPNVDDYRNIMEPHARGSILVAAVFEAFINIYKSRAADLLRIASNGTGILPLGELHPDLVNRLAGEAAKTAGHVLNMCIRALDYCPPVDITFGDYLRAIITADVELVADDSRDYRLAFIDAFRRRGIYPQGIKTLSIESLQQPMIDISFKATGKKLSFKDQSDQEKTQNDTGQLLLIIGTFLREYGNAIKYVSDREEIYDLTRLYIAGRTEKNKETQIQGLHDRLNIKFSSSKEFARITGLAFLEEYIDLGIKQSGKYLGPSFQIQNLRLVNRVGPEGNQINQVIFSIVQTSRLICRDGVFLPSSQKTEDETSFDFKGGCTLIFDLDSLQLKYAISKPLIDVDCFANQDKCLLNLQRLKAQYNFLNNDGGTDNGFQQGFSGPAFRSTEPFAFLHQH</sequence>
<evidence type="ECO:0008006" key="3">
    <source>
        <dbReference type="Google" id="ProtNLM"/>
    </source>
</evidence>
<name>A0A1H8AH55_9SPHI</name>
<organism evidence="1 2">
    <name type="scientific">Mucilaginibacter gossypiicola</name>
    <dbReference type="NCBI Taxonomy" id="551995"/>
    <lineage>
        <taxon>Bacteria</taxon>
        <taxon>Pseudomonadati</taxon>
        <taxon>Bacteroidota</taxon>
        <taxon>Sphingobacteriia</taxon>
        <taxon>Sphingobacteriales</taxon>
        <taxon>Sphingobacteriaceae</taxon>
        <taxon>Mucilaginibacter</taxon>
    </lineage>
</organism>
<dbReference type="AlphaFoldDB" id="A0A1H8AH55"/>
<dbReference type="STRING" id="551995.SAMN05192574_101491"/>
<reference evidence="2" key="1">
    <citation type="submission" date="2016-10" db="EMBL/GenBank/DDBJ databases">
        <authorList>
            <person name="Varghese N."/>
            <person name="Submissions S."/>
        </authorList>
    </citation>
    <scope>NUCLEOTIDE SEQUENCE [LARGE SCALE GENOMIC DNA]</scope>
    <source>
        <strain evidence="2">Gh-48</strain>
    </source>
</reference>
<dbReference type="OrthoDB" id="178184at2"/>
<dbReference type="EMBL" id="FOCL01000001">
    <property type="protein sequence ID" value="SEM69294.1"/>
    <property type="molecule type" value="Genomic_DNA"/>
</dbReference>
<dbReference type="Proteomes" id="UP000198942">
    <property type="component" value="Unassembled WGS sequence"/>
</dbReference>
<gene>
    <name evidence="1" type="ORF">SAMN05192574_101491</name>
</gene>
<dbReference type="RefSeq" id="WP_091207138.1">
    <property type="nucleotide sequence ID" value="NZ_FOCL01000001.1"/>
</dbReference>
<evidence type="ECO:0000313" key="1">
    <source>
        <dbReference type="EMBL" id="SEM69294.1"/>
    </source>
</evidence>
<proteinExistence type="predicted"/>
<evidence type="ECO:0000313" key="2">
    <source>
        <dbReference type="Proteomes" id="UP000198942"/>
    </source>
</evidence>
<dbReference type="CDD" id="cd09598">
    <property type="entry name" value="M4_like"/>
    <property type="match status" value="1"/>
</dbReference>
<dbReference type="SUPFAM" id="SSF55486">
    <property type="entry name" value="Metalloproteases ('zincins'), catalytic domain"/>
    <property type="match status" value="1"/>
</dbReference>
<protein>
    <recommendedName>
        <fullName evidence="3">Peptidase M4</fullName>
    </recommendedName>
</protein>